<dbReference type="EMBL" id="JBHTIB010000002">
    <property type="protein sequence ID" value="MFD0834995.1"/>
    <property type="molecule type" value="Genomic_DNA"/>
</dbReference>
<evidence type="ECO:0008006" key="4">
    <source>
        <dbReference type="Google" id="ProtNLM"/>
    </source>
</evidence>
<keyword evidence="1" id="KW-1133">Transmembrane helix</keyword>
<evidence type="ECO:0000313" key="3">
    <source>
        <dbReference type="Proteomes" id="UP001597011"/>
    </source>
</evidence>
<proteinExistence type="predicted"/>
<evidence type="ECO:0000256" key="1">
    <source>
        <dbReference type="SAM" id="Phobius"/>
    </source>
</evidence>
<dbReference type="Proteomes" id="UP001597011">
    <property type="component" value="Unassembled WGS sequence"/>
</dbReference>
<keyword evidence="1" id="KW-0812">Transmembrane</keyword>
<keyword evidence="3" id="KW-1185">Reference proteome</keyword>
<comment type="caution">
    <text evidence="2">The sequence shown here is derived from an EMBL/GenBank/DDBJ whole genome shotgun (WGS) entry which is preliminary data.</text>
</comment>
<name>A0ABW3BQQ6_9FLAO</name>
<organism evidence="2 3">
    <name type="scientific">Mariniflexile aquimaris</name>
    <dbReference type="NCBI Taxonomy" id="881009"/>
    <lineage>
        <taxon>Bacteria</taxon>
        <taxon>Pseudomonadati</taxon>
        <taxon>Bacteroidota</taxon>
        <taxon>Flavobacteriia</taxon>
        <taxon>Flavobacteriales</taxon>
        <taxon>Flavobacteriaceae</taxon>
        <taxon>Mariniflexile</taxon>
    </lineage>
</organism>
<keyword evidence="1" id="KW-0472">Membrane</keyword>
<protein>
    <recommendedName>
        <fullName evidence="4">RING-type E3 ubiquitin transferase</fullName>
    </recommendedName>
</protein>
<accession>A0ABW3BQQ6</accession>
<dbReference type="RefSeq" id="WP_379939725.1">
    <property type="nucleotide sequence ID" value="NZ_JBHTIB010000002.1"/>
</dbReference>
<reference evidence="3" key="1">
    <citation type="journal article" date="2019" name="Int. J. Syst. Evol. Microbiol.">
        <title>The Global Catalogue of Microorganisms (GCM) 10K type strain sequencing project: providing services to taxonomists for standard genome sequencing and annotation.</title>
        <authorList>
            <consortium name="The Broad Institute Genomics Platform"/>
            <consortium name="The Broad Institute Genome Sequencing Center for Infectious Disease"/>
            <person name="Wu L."/>
            <person name="Ma J."/>
        </authorList>
    </citation>
    <scope>NUCLEOTIDE SEQUENCE [LARGE SCALE GENOMIC DNA]</scope>
    <source>
        <strain evidence="3">CCUG 60529</strain>
    </source>
</reference>
<feature type="transmembrane region" description="Helical" evidence="1">
    <location>
        <begin position="9"/>
        <end position="28"/>
    </location>
</feature>
<sequence length="234" mass="26312">MDLSLKQTLLIALGICVIGIVAFGIYYFNPKQIILRKLAKIRLKPIVSLSDNELVKVNGKAVNIQAPLIAPLSKRKCVYFTIKIEKKVSTGKNSHWKTVVNEEKIDPFFMEQNGSFVLINSTQNPKNYVSYLVVDSKLTSGVFNKPTPEALALLEKYNMDSKNFFGFHKQLRYQEGVIEIGEKITVAGVVKWNTLSEPLEGYNYSKIASLNHSETQKLIITDLPESKESRGLSV</sequence>
<gene>
    <name evidence="2" type="ORF">ACFQ0I_04415</name>
</gene>
<evidence type="ECO:0000313" key="2">
    <source>
        <dbReference type="EMBL" id="MFD0834995.1"/>
    </source>
</evidence>